<evidence type="ECO:0000313" key="2">
    <source>
        <dbReference type="EMBL" id="QJE02242.1"/>
    </source>
</evidence>
<dbReference type="InterPro" id="IPR036366">
    <property type="entry name" value="PGBDSf"/>
</dbReference>
<evidence type="ECO:0000259" key="1">
    <source>
        <dbReference type="Pfam" id="PF01471"/>
    </source>
</evidence>
<dbReference type="KEGG" id="mfy:HH212_21290"/>
<sequence>MDYQRELAFRFPLMRGEDVMLVQLALTAIRTDPPCGTPDGVYGNATRMSLMDFQRTQGLPVDGVVGPRTWIALFQAADEKRAAGSVLKRAAAALPPAGFPLSEAKALETRRWIMSHFGDRLLAGLKGSGLDAELVCAIACKETAPVWLGWTSRLAPDAVLMRCVFDASGDVPGTKRSAFPRNTAEFRDLYGSALTDDLIGEANKTRRLRGYPDAAWVYRGYGLFQYDIQHIENDREFFADKLWYQFDACLDRFKREMSDKLRASNGVLADAVRRYNGSGPMAEQYRDQVLAMSEWLHTAAAEPAGALLA</sequence>
<reference evidence="2 3" key="1">
    <citation type="submission" date="2020-04" db="EMBL/GenBank/DDBJ databases">
        <title>Genome sequencing of novel species.</title>
        <authorList>
            <person name="Heo J."/>
            <person name="Kim S.-J."/>
            <person name="Kim J.-S."/>
            <person name="Hong S.-B."/>
            <person name="Kwon S.-W."/>
        </authorList>
    </citation>
    <scope>NUCLEOTIDE SEQUENCE [LARGE SCALE GENOMIC DNA]</scope>
    <source>
        <strain evidence="2 3">GN2-R2</strain>
    </source>
</reference>
<keyword evidence="3" id="KW-1185">Reference proteome</keyword>
<dbReference type="SUPFAM" id="SSF47090">
    <property type="entry name" value="PGBD-like"/>
    <property type="match status" value="1"/>
</dbReference>
<evidence type="ECO:0000313" key="3">
    <source>
        <dbReference type="Proteomes" id="UP000502415"/>
    </source>
</evidence>
<dbReference type="AlphaFoldDB" id="A0A7Z2W0H9"/>
<dbReference type="InterPro" id="IPR002477">
    <property type="entry name" value="Peptidoglycan-bd-like"/>
</dbReference>
<organism evidence="2 3">
    <name type="scientific">Massilia forsythiae</name>
    <dbReference type="NCBI Taxonomy" id="2728020"/>
    <lineage>
        <taxon>Bacteria</taxon>
        <taxon>Pseudomonadati</taxon>
        <taxon>Pseudomonadota</taxon>
        <taxon>Betaproteobacteria</taxon>
        <taxon>Burkholderiales</taxon>
        <taxon>Oxalobacteraceae</taxon>
        <taxon>Telluria group</taxon>
        <taxon>Massilia</taxon>
    </lineage>
</organism>
<dbReference type="InterPro" id="IPR036365">
    <property type="entry name" value="PGBD-like_sf"/>
</dbReference>
<dbReference type="RefSeq" id="WP_170204329.1">
    <property type="nucleotide sequence ID" value="NZ_CP051685.1"/>
</dbReference>
<dbReference type="Pfam" id="PF01471">
    <property type="entry name" value="PG_binding_1"/>
    <property type="match status" value="1"/>
</dbReference>
<gene>
    <name evidence="2" type="ORF">HH212_21290</name>
</gene>
<dbReference type="Proteomes" id="UP000502415">
    <property type="component" value="Chromosome"/>
</dbReference>
<protein>
    <submittedName>
        <fullName evidence="2">Peptidoglycan-binding protein</fullName>
    </submittedName>
</protein>
<proteinExistence type="predicted"/>
<feature type="domain" description="Peptidoglycan binding-like" evidence="1">
    <location>
        <begin position="15"/>
        <end position="73"/>
    </location>
</feature>
<dbReference type="EMBL" id="CP051685">
    <property type="protein sequence ID" value="QJE02242.1"/>
    <property type="molecule type" value="Genomic_DNA"/>
</dbReference>
<accession>A0A7Z2W0H9</accession>
<name>A0A7Z2W0H9_9BURK</name>
<dbReference type="Gene3D" id="1.10.101.10">
    <property type="entry name" value="PGBD-like superfamily/PGBD"/>
    <property type="match status" value="1"/>
</dbReference>